<dbReference type="Proteomes" id="UP001596203">
    <property type="component" value="Unassembled WGS sequence"/>
</dbReference>
<evidence type="ECO:0000313" key="3">
    <source>
        <dbReference type="Proteomes" id="UP001596203"/>
    </source>
</evidence>
<accession>A0ABW1KMZ2</accession>
<organism evidence="2 3">
    <name type="scientific">Plantactinospora solaniradicis</name>
    <dbReference type="NCBI Taxonomy" id="1723736"/>
    <lineage>
        <taxon>Bacteria</taxon>
        <taxon>Bacillati</taxon>
        <taxon>Actinomycetota</taxon>
        <taxon>Actinomycetes</taxon>
        <taxon>Micromonosporales</taxon>
        <taxon>Micromonosporaceae</taxon>
        <taxon>Plantactinospora</taxon>
    </lineage>
</organism>
<protein>
    <submittedName>
        <fullName evidence="2">Uncharacterized protein</fullName>
    </submittedName>
</protein>
<gene>
    <name evidence="2" type="ORF">ACFP2T_41725</name>
</gene>
<comment type="caution">
    <text evidence="2">The sequence shown here is derived from an EMBL/GenBank/DDBJ whole genome shotgun (WGS) entry which is preliminary data.</text>
</comment>
<feature type="region of interest" description="Disordered" evidence="1">
    <location>
        <begin position="1"/>
        <end position="23"/>
    </location>
</feature>
<proteinExistence type="predicted"/>
<evidence type="ECO:0000256" key="1">
    <source>
        <dbReference type="SAM" id="MobiDB-lite"/>
    </source>
</evidence>
<sequence>MPTVVPPARNPFTPTDERPADDHRTTFCADLSALLRTMPGLSTTREERADWFDRKADLLDRVAVEDPSCDHAEVSELARVARAKADELRRGCS</sequence>
<keyword evidence="3" id="KW-1185">Reference proteome</keyword>
<name>A0ABW1KMZ2_9ACTN</name>
<dbReference type="RefSeq" id="WP_377432354.1">
    <property type="nucleotide sequence ID" value="NZ_JBHSPR010000060.1"/>
</dbReference>
<reference evidence="3" key="1">
    <citation type="journal article" date="2019" name="Int. J. Syst. Evol. Microbiol.">
        <title>The Global Catalogue of Microorganisms (GCM) 10K type strain sequencing project: providing services to taxonomists for standard genome sequencing and annotation.</title>
        <authorList>
            <consortium name="The Broad Institute Genomics Platform"/>
            <consortium name="The Broad Institute Genome Sequencing Center for Infectious Disease"/>
            <person name="Wu L."/>
            <person name="Ma J."/>
        </authorList>
    </citation>
    <scope>NUCLEOTIDE SEQUENCE [LARGE SCALE GENOMIC DNA]</scope>
    <source>
        <strain evidence="3">ZS-35-S2</strain>
    </source>
</reference>
<dbReference type="EMBL" id="JBHSPR010000060">
    <property type="protein sequence ID" value="MFC6022666.1"/>
    <property type="molecule type" value="Genomic_DNA"/>
</dbReference>
<evidence type="ECO:0000313" key="2">
    <source>
        <dbReference type="EMBL" id="MFC6022666.1"/>
    </source>
</evidence>